<accession>A0A4V1RL74</accession>
<dbReference type="InterPro" id="IPR006935">
    <property type="entry name" value="Helicase/UvrB_N"/>
</dbReference>
<dbReference type="InterPro" id="IPR036890">
    <property type="entry name" value="HATPase_C_sf"/>
</dbReference>
<keyword evidence="3" id="KW-0378">Hydrolase</keyword>
<evidence type="ECO:0000313" key="3">
    <source>
        <dbReference type="EMBL" id="RYB94792.1"/>
    </source>
</evidence>
<dbReference type="PANTHER" id="PTHR47396:SF1">
    <property type="entry name" value="ATP-DEPENDENT HELICASE IRC3-RELATED"/>
    <property type="match status" value="1"/>
</dbReference>
<organism evidence="3 4">
    <name type="scientific">Nocardioides oleivorans</name>
    <dbReference type="NCBI Taxonomy" id="273676"/>
    <lineage>
        <taxon>Bacteria</taxon>
        <taxon>Bacillati</taxon>
        <taxon>Actinomycetota</taxon>
        <taxon>Actinomycetes</taxon>
        <taxon>Propionibacteriales</taxon>
        <taxon>Nocardioidaceae</taxon>
        <taxon>Nocardioides</taxon>
    </lineage>
</organism>
<name>A0A4V1RL74_9ACTN</name>
<dbReference type="SMART" id="SM00490">
    <property type="entry name" value="HELICc"/>
    <property type="match status" value="1"/>
</dbReference>
<dbReference type="GO" id="GO:0005524">
    <property type="term" value="F:ATP binding"/>
    <property type="evidence" value="ECO:0007669"/>
    <property type="project" value="InterPro"/>
</dbReference>
<dbReference type="GO" id="GO:0003677">
    <property type="term" value="F:DNA binding"/>
    <property type="evidence" value="ECO:0007669"/>
    <property type="project" value="InterPro"/>
</dbReference>
<dbReference type="EMBL" id="SDWT01000001">
    <property type="protein sequence ID" value="RYB94792.1"/>
    <property type="molecule type" value="Genomic_DNA"/>
</dbReference>
<keyword evidence="3" id="KW-0547">Nucleotide-binding</keyword>
<dbReference type="GO" id="GO:0004386">
    <property type="term" value="F:helicase activity"/>
    <property type="evidence" value="ECO:0007669"/>
    <property type="project" value="UniProtKB-KW"/>
</dbReference>
<dbReference type="InterPro" id="IPR050742">
    <property type="entry name" value="Helicase_Restrict-Modif_Enz"/>
</dbReference>
<dbReference type="InterPro" id="IPR014001">
    <property type="entry name" value="Helicase_ATP-bd"/>
</dbReference>
<evidence type="ECO:0000259" key="1">
    <source>
        <dbReference type="PROSITE" id="PS51192"/>
    </source>
</evidence>
<reference evidence="3 4" key="1">
    <citation type="submission" date="2019-01" db="EMBL/GenBank/DDBJ databases">
        <title>Novel species of Nocardioides.</title>
        <authorList>
            <person name="Liu Q."/>
            <person name="Xin Y.-H."/>
        </authorList>
    </citation>
    <scope>NUCLEOTIDE SEQUENCE [LARGE SCALE GENOMIC DNA]</scope>
    <source>
        <strain evidence="3 4">CGMCC 4.6882</strain>
    </source>
</reference>
<dbReference type="Pfam" id="PF04851">
    <property type="entry name" value="ResIII"/>
    <property type="match status" value="1"/>
</dbReference>
<gene>
    <name evidence="3" type="ORF">EUA93_10790</name>
</gene>
<dbReference type="Gene3D" id="3.30.565.10">
    <property type="entry name" value="Histidine kinase-like ATPase, C-terminal domain"/>
    <property type="match status" value="1"/>
</dbReference>
<dbReference type="InterPro" id="IPR001650">
    <property type="entry name" value="Helicase_C-like"/>
</dbReference>
<dbReference type="NCBIfam" id="NF047352">
    <property type="entry name" value="P_loop_sacsin"/>
    <property type="match status" value="1"/>
</dbReference>
<dbReference type="InterPro" id="IPR027417">
    <property type="entry name" value="P-loop_NTPase"/>
</dbReference>
<dbReference type="Proteomes" id="UP000294071">
    <property type="component" value="Unassembled WGS sequence"/>
</dbReference>
<dbReference type="SUPFAM" id="SSF55874">
    <property type="entry name" value="ATPase domain of HSP90 chaperone/DNA topoisomerase II/histidine kinase"/>
    <property type="match status" value="1"/>
</dbReference>
<keyword evidence="3" id="KW-0067">ATP-binding</keyword>
<feature type="domain" description="Helicase ATP-binding" evidence="1">
    <location>
        <begin position="1176"/>
        <end position="1341"/>
    </location>
</feature>
<dbReference type="RefSeq" id="WP_129400140.1">
    <property type="nucleotide sequence ID" value="NZ_SDWT01000001.1"/>
</dbReference>
<evidence type="ECO:0000259" key="2">
    <source>
        <dbReference type="PROSITE" id="PS51194"/>
    </source>
</evidence>
<dbReference type="SUPFAM" id="SSF52540">
    <property type="entry name" value="P-loop containing nucleoside triphosphate hydrolases"/>
    <property type="match status" value="1"/>
</dbReference>
<keyword evidence="4" id="KW-1185">Reference proteome</keyword>
<dbReference type="Gene3D" id="3.40.50.300">
    <property type="entry name" value="P-loop containing nucleotide triphosphate hydrolases"/>
    <property type="match status" value="2"/>
</dbReference>
<keyword evidence="3" id="KW-0347">Helicase</keyword>
<dbReference type="GO" id="GO:0016787">
    <property type="term" value="F:hydrolase activity"/>
    <property type="evidence" value="ECO:0007669"/>
    <property type="project" value="InterPro"/>
</dbReference>
<feature type="domain" description="Helicase C-terminal" evidence="2">
    <location>
        <begin position="1424"/>
        <end position="1562"/>
    </location>
</feature>
<dbReference type="PROSITE" id="PS51194">
    <property type="entry name" value="HELICASE_CTER"/>
    <property type="match status" value="1"/>
</dbReference>
<dbReference type="PROSITE" id="PS51192">
    <property type="entry name" value="HELICASE_ATP_BIND_1"/>
    <property type="match status" value="1"/>
</dbReference>
<proteinExistence type="predicted"/>
<dbReference type="Pfam" id="PF00271">
    <property type="entry name" value="Helicase_C"/>
    <property type="match status" value="1"/>
</dbReference>
<dbReference type="OrthoDB" id="9776021at2"/>
<protein>
    <submittedName>
        <fullName evidence="3">DEAD/DEAH box helicase</fullName>
    </submittedName>
</protein>
<comment type="caution">
    <text evidence="3">The sequence shown here is derived from an EMBL/GenBank/DDBJ whole genome shotgun (WGS) entry which is preliminary data.</text>
</comment>
<dbReference type="PANTHER" id="PTHR47396">
    <property type="entry name" value="TYPE I RESTRICTION ENZYME ECOKI R PROTEIN"/>
    <property type="match status" value="1"/>
</dbReference>
<dbReference type="GO" id="GO:0005829">
    <property type="term" value="C:cytosol"/>
    <property type="evidence" value="ECO:0007669"/>
    <property type="project" value="TreeGrafter"/>
</dbReference>
<dbReference type="SMART" id="SM00487">
    <property type="entry name" value="DEXDc"/>
    <property type="match status" value="1"/>
</dbReference>
<sequence length="1566" mass="171963">MCLNVYAEDASRVRQDANNERRIAQGGYSSRQFEELLQNATDAAAKGGGRVEVYLSDTTLYVANDGEPFTERGIRSVLASDISAKDDDQIGKFGIGFKSILAVSDTPKVFSRTVSFGFDRAWSTEMLQSRGYDEDHYPVMRLARVLDPQGDGAHADPVLAELMDWASTVVVATLNTDVTPLASRLAQFPSEFVLFSPHLKTVRMRSNVTGPDGQPSIMAGDRTVERRDRGDGFVTVTSGTASTTWSLVTKKVAVSRAAYAEAGHVAARQSVEVQYAVQFPPSKNDGAFWAYFPTETKTTLSGIVNAPWKLSDDRRHLLDSSFNRELLEVLPQLVGSALIRFGGTDQAVSILDALPSRGGELGAKEARNWADEEINGPIFSHMREVACVPNAAGDLRKPKELQWVGNMGASGWLDRWAATRSAPLDHWVAGAAYSPEERRLKVSRLMGAGAVIEDSAAGLSEWLEALIAHETVDESADAILLAEYVFADDAGIEEFTRRRRGQDPKALQYGVQAQVRAAKIVRLEDGSFSAPAKGRVFVRVAGDDSSDVAFVDPDLAKRPGIPDALGVLGVKLMDLSGELRKLLHRWHASAKSPADAAIWSDIWRVMRELSPRSIDEILQEDLPGEFVRSVRVRSAKGQWVRVCDAFVGGRLVPVDGSRDPGFLIDPKFHASDDELLQHFGAVEVPLNRNGTLSEPWFEEWEAMARRAFVDNTRFVDPKKAEIAMPASVTWPLQPVTLMSAEAKRIVTDLLLRRTLPQPVRVANRGESVTVVGPETFFLWHNAHFATSHGTLRPSDTVIPLEGVKAEVFPVVDIASNAASLLGVKASLEELGAGTWRRMKQVVDTWRSPERDADRSHFYAWSLYHGPADLLTTSPPVVAVGNSRQPVEVQNVGVTSSSTTYDSLLDAGIPALLVEDSADLDEFVRLHGMPLGDDLLQEEVVVEPSGELVHLTDEFPPLKVRLQNADQDLKLQPASRIERMTATPKGQVAKRLPFRREAGTLFVTGETARDRLAQVSEALGLGLGREGVDQVLASMARAETDKLRTQVKRCKDDNERLVLAAGAEALRRAVPAQALAVLEQATGEASPAQVAALARAVHGVGILKVLRPALDDNGLLPPREWTGRRPTRQWVDALGFPADWAGFPGSQRAAVEMIDGPAVLSPLHDYQEFVTERIEGLLRGVGPDRGMVSLPTGAGKTRVTVEAIVRAVALELVAPDKPLVWIAQTDELCEQAAETWTYVWRAIGPQVPMRLGRLWGSNEVPEEPGTFQLVIATVDKLSSLQKRGEEYEWLRDPSIVVIDEAHTSIASSYTQVLDWMGRGGRGRDRDVRRPLLGLTATPFRGTSEGDTDRLVGRYDGNRLDRGAFRKEDPYEELQDMGVLAQVRHEVLDGVNVTLSEQDKADIEKTRKLPSTISEQLGSDLERTKRVVDHIASLPVDWTVIAFAPSVENARVLAALLAERGVPAVSVSGDTEPAVRRHYVEEFKAGRIRVITNYNVLTQGFDAPQVRAVYVARPTFSPNVYQQMIGRGLRGPLNGGSEEVLIVNVEDNFDQYGDLLAFNEFEYLWTKR</sequence>
<evidence type="ECO:0000313" key="4">
    <source>
        <dbReference type="Proteomes" id="UP000294071"/>
    </source>
</evidence>